<proteinExistence type="predicted"/>
<name>A0ACB8VP87_9TELE</name>
<accession>A0ACB8VP87</accession>
<dbReference type="EMBL" id="CM041549">
    <property type="protein sequence ID" value="KAI3357295.1"/>
    <property type="molecule type" value="Genomic_DNA"/>
</dbReference>
<keyword evidence="2" id="KW-1185">Reference proteome</keyword>
<dbReference type="Proteomes" id="UP000831701">
    <property type="component" value="Chromosome 19"/>
</dbReference>
<comment type="caution">
    <text evidence="1">The sequence shown here is derived from an EMBL/GenBank/DDBJ whole genome shotgun (WGS) entry which is preliminary data.</text>
</comment>
<feature type="non-terminal residue" evidence="1">
    <location>
        <position position="1"/>
    </location>
</feature>
<organism evidence="1 2">
    <name type="scientific">Scortum barcoo</name>
    <name type="common">barcoo grunter</name>
    <dbReference type="NCBI Taxonomy" id="214431"/>
    <lineage>
        <taxon>Eukaryota</taxon>
        <taxon>Metazoa</taxon>
        <taxon>Chordata</taxon>
        <taxon>Craniata</taxon>
        <taxon>Vertebrata</taxon>
        <taxon>Euteleostomi</taxon>
        <taxon>Actinopterygii</taxon>
        <taxon>Neopterygii</taxon>
        <taxon>Teleostei</taxon>
        <taxon>Neoteleostei</taxon>
        <taxon>Acanthomorphata</taxon>
        <taxon>Eupercaria</taxon>
        <taxon>Centrarchiformes</taxon>
        <taxon>Terapontoidei</taxon>
        <taxon>Terapontidae</taxon>
        <taxon>Scortum</taxon>
    </lineage>
</organism>
<evidence type="ECO:0000313" key="1">
    <source>
        <dbReference type="EMBL" id="KAI3357295.1"/>
    </source>
</evidence>
<reference evidence="1" key="1">
    <citation type="submission" date="2022-04" db="EMBL/GenBank/DDBJ databases">
        <title>Jade perch genome.</title>
        <authorList>
            <person name="Chao B."/>
        </authorList>
    </citation>
    <scope>NUCLEOTIDE SEQUENCE</scope>
    <source>
        <strain evidence="1">CB-2022</strain>
    </source>
</reference>
<protein>
    <submittedName>
        <fullName evidence="1">Uncharacterized protein</fullName>
    </submittedName>
</protein>
<sequence>TEEEVKRPLLWEKLLGGGSAVWAHISGKTFLRLIRGLLLEGYEKNGCDCKMNFSEVFKQSNQLCKVSPDGKYLATCVQYRLVVRDVSTLQILQLYTCLDQISHMDWSSDSLFILCAMYKRGLVQVWSLEQPDWHCKIDEGSIGLVSSRWSPDGRHILNTTEFHRPVIHGSQVPLEHGCNVYVPFQFVVSKGFTTTTIPFKKTLTITPFGTSLSMFTLFVLPGSMLRVTVWSLCTKAVSYIKYPKACQKGIDFSRDGCYMALAERRDCKDYVSVFVCDDWHLLRHFETETQDLAGVEWSPNGCVLAVWDSCLEYKVLLYSLDGRLLSTYSAYEWSLGVKSVTWSPSSQLLAIGSYDEKVRILNHITWKKITQFEHPATINNTKAVVYKEVERKTVVGNDDLSLHNITIGTTLFNTQSKYEICPPPVQIPVVKPDPDRANPKIGVSALAFSSDSRYLATKNDNMASVVWVWDMQKMSLEAVLEQTSAVRCFQWDPRRPRLALCTGNTKLYLWSPAGCVSVQVPTEVMIDEHQTLFNARINSKPQSNTAQTAALRMEMTLCFPLLLLICSLSAAQLQTEHDNEIIPHEEQTEPQRRETANSSGLRQTCTQDINVVLREMSASLAEQRVELRHLQRENEAQAAKLRELELQKTDVDMLKQQLQAQSAELITLKGRTDVTENQVDALKKEGEVKQVAFSASLLASGSGYIGPFNTHTPLVFRYVVTNIGNAYSPNTVQAAKLKELEMQKTELDQLKQHLQVNRVAFSASLLASGSGTIGPFNTHTTLVFGHVVTNIGNAYNPITGIFTAPVRGVYHFEFNIAGHGHASHYLCAVLVKNRVHTFMAYQHQPSHFGSSANSATLPLQAGDVVFLRLWASSRIYDDQHHYNTFSGHLLFTM</sequence>
<evidence type="ECO:0000313" key="2">
    <source>
        <dbReference type="Proteomes" id="UP000831701"/>
    </source>
</evidence>
<gene>
    <name evidence="1" type="ORF">L3Q82_015748</name>
</gene>